<sequence>MTILRNGIGSSVESPYDLMKSIQPQSPGSPTSQPKYDFDGNDNGQVWLSRVARRRGVQLIYADAGSAPGYMKNNNNDSFGGYLCGVTGISCTSGDWKQAYASYLVAYLKFYFDAGIAVNQVGFLNEPDLNTSYASMLSSGKQAAEFLRVFHPTLKASGLNTSIVCCDGGGWEDGRQQLEELKSAGAEEMLDIVSAHGYKQNPSLPFDTSKRVWQTEWADLNGPATLAWYRNGSSGEGLTWALNIQQAYAVSNVSAFLYWLGAGNESTNSALILLRKR</sequence>
<dbReference type="InterPro" id="IPR039514">
    <property type="entry name" value="6GAL-like"/>
</dbReference>
<dbReference type="GO" id="GO:0016020">
    <property type="term" value="C:membrane"/>
    <property type="evidence" value="ECO:0007669"/>
    <property type="project" value="GOC"/>
</dbReference>
<evidence type="ECO:0000313" key="5">
    <source>
        <dbReference type="EMBL" id="KAF2418961.1"/>
    </source>
</evidence>
<dbReference type="PANTHER" id="PTHR11069">
    <property type="entry name" value="GLUCOSYLCERAMIDASE"/>
    <property type="match status" value="1"/>
</dbReference>
<dbReference type="EMBL" id="MU007122">
    <property type="protein sequence ID" value="KAF2418961.1"/>
    <property type="molecule type" value="Genomic_DNA"/>
</dbReference>
<dbReference type="AlphaFoldDB" id="A0A9P4NFE7"/>
<comment type="similarity">
    <text evidence="1">Belongs to the glycosyl hydrolase 30 family.</text>
</comment>
<gene>
    <name evidence="5" type="ORF">EJ08DRAFT_706673</name>
</gene>
<dbReference type="SUPFAM" id="SSF51445">
    <property type="entry name" value="(Trans)glycosidases"/>
    <property type="match status" value="1"/>
</dbReference>
<dbReference type="PANTHER" id="PTHR11069:SF23">
    <property type="entry name" value="LYSOSOMAL ACID GLUCOSYLCERAMIDASE"/>
    <property type="match status" value="1"/>
</dbReference>
<evidence type="ECO:0000256" key="1">
    <source>
        <dbReference type="ARBA" id="ARBA00005382"/>
    </source>
</evidence>
<dbReference type="Gene3D" id="3.20.20.80">
    <property type="entry name" value="Glycosidases"/>
    <property type="match status" value="1"/>
</dbReference>
<name>A0A9P4NFE7_9PEZI</name>
<evidence type="ECO:0000313" key="6">
    <source>
        <dbReference type="Proteomes" id="UP000800235"/>
    </source>
</evidence>
<comment type="caution">
    <text evidence="5">The sequence shown here is derived from an EMBL/GenBank/DDBJ whole genome shotgun (WGS) entry which is preliminary data.</text>
</comment>
<dbReference type="InterPro" id="IPR001139">
    <property type="entry name" value="Glyco_hydro_30"/>
</dbReference>
<organism evidence="5 6">
    <name type="scientific">Tothia fuscella</name>
    <dbReference type="NCBI Taxonomy" id="1048955"/>
    <lineage>
        <taxon>Eukaryota</taxon>
        <taxon>Fungi</taxon>
        <taxon>Dikarya</taxon>
        <taxon>Ascomycota</taxon>
        <taxon>Pezizomycotina</taxon>
        <taxon>Dothideomycetes</taxon>
        <taxon>Pleosporomycetidae</taxon>
        <taxon>Venturiales</taxon>
        <taxon>Cylindrosympodiaceae</taxon>
        <taxon>Tothia</taxon>
    </lineage>
</organism>
<keyword evidence="3 5" id="KW-0378">Hydrolase</keyword>
<keyword evidence="2" id="KW-0732">Signal</keyword>
<reference evidence="5" key="1">
    <citation type="journal article" date="2020" name="Stud. Mycol.">
        <title>101 Dothideomycetes genomes: a test case for predicting lifestyles and emergence of pathogens.</title>
        <authorList>
            <person name="Haridas S."/>
            <person name="Albert R."/>
            <person name="Binder M."/>
            <person name="Bloem J."/>
            <person name="Labutti K."/>
            <person name="Salamov A."/>
            <person name="Andreopoulos B."/>
            <person name="Baker S."/>
            <person name="Barry K."/>
            <person name="Bills G."/>
            <person name="Bluhm B."/>
            <person name="Cannon C."/>
            <person name="Castanera R."/>
            <person name="Culley D."/>
            <person name="Daum C."/>
            <person name="Ezra D."/>
            <person name="Gonzalez J."/>
            <person name="Henrissat B."/>
            <person name="Kuo A."/>
            <person name="Liang C."/>
            <person name="Lipzen A."/>
            <person name="Lutzoni F."/>
            <person name="Magnuson J."/>
            <person name="Mondo S."/>
            <person name="Nolan M."/>
            <person name="Ohm R."/>
            <person name="Pangilinan J."/>
            <person name="Park H.-J."/>
            <person name="Ramirez L."/>
            <person name="Alfaro M."/>
            <person name="Sun H."/>
            <person name="Tritt A."/>
            <person name="Yoshinaga Y."/>
            <person name="Zwiers L.-H."/>
            <person name="Turgeon B."/>
            <person name="Goodwin S."/>
            <person name="Spatafora J."/>
            <person name="Crous P."/>
            <person name="Grigoriev I."/>
        </authorList>
    </citation>
    <scope>NUCLEOTIDE SEQUENCE</scope>
    <source>
        <strain evidence="5">CBS 130266</strain>
    </source>
</reference>
<dbReference type="GO" id="GO:0006680">
    <property type="term" value="P:glucosylceramide catabolic process"/>
    <property type="evidence" value="ECO:0007669"/>
    <property type="project" value="TreeGrafter"/>
</dbReference>
<evidence type="ECO:0000256" key="3">
    <source>
        <dbReference type="ARBA" id="ARBA00022801"/>
    </source>
</evidence>
<keyword evidence="6" id="KW-1185">Reference proteome</keyword>
<feature type="domain" description="Endo-beta-1,6-galactanase-like" evidence="4">
    <location>
        <begin position="35"/>
        <end position="190"/>
    </location>
</feature>
<evidence type="ECO:0000256" key="2">
    <source>
        <dbReference type="ARBA" id="ARBA00022729"/>
    </source>
</evidence>
<dbReference type="InterPro" id="IPR017853">
    <property type="entry name" value="GH"/>
</dbReference>
<dbReference type="GO" id="GO:0004348">
    <property type="term" value="F:glucosylceramidase activity"/>
    <property type="evidence" value="ECO:0007669"/>
    <property type="project" value="InterPro"/>
</dbReference>
<evidence type="ECO:0000259" key="4">
    <source>
        <dbReference type="Pfam" id="PF14587"/>
    </source>
</evidence>
<proteinExistence type="inferred from homology"/>
<protein>
    <submittedName>
        <fullName evidence="5">Glycoside hydrolase</fullName>
    </submittedName>
</protein>
<accession>A0A9P4NFE7</accession>
<dbReference type="OrthoDB" id="2012278at2759"/>
<dbReference type="Pfam" id="PF14587">
    <property type="entry name" value="Glyco_hydr_30_2"/>
    <property type="match status" value="1"/>
</dbReference>
<dbReference type="Proteomes" id="UP000800235">
    <property type="component" value="Unassembled WGS sequence"/>
</dbReference>